<dbReference type="InterPro" id="IPR002052">
    <property type="entry name" value="DNA_methylase_N6_adenine_CS"/>
</dbReference>
<protein>
    <recommendedName>
        <fullName evidence="3">DNA methyltransferase</fullName>
    </recommendedName>
</protein>
<name>A0A9Q5C7J1_LACHE</name>
<dbReference type="GO" id="GO:0003676">
    <property type="term" value="F:nucleic acid binding"/>
    <property type="evidence" value="ECO:0007669"/>
    <property type="project" value="InterPro"/>
</dbReference>
<dbReference type="GO" id="GO:0008168">
    <property type="term" value="F:methyltransferase activity"/>
    <property type="evidence" value="ECO:0007669"/>
    <property type="project" value="InterPro"/>
</dbReference>
<comment type="caution">
    <text evidence="1">The sequence shown here is derived from an EMBL/GenBank/DDBJ whole genome shotgun (WGS) entry which is preliminary data.</text>
</comment>
<sequence>MPADDPFESNFFKFFAVHFNDFGLKRLIATSYDSSPVVNTQLSLFDDENQVTNTSSKAYKIDLTHVEDFDHDGRFNIEDVEKMLNEEKFKLNHGNKSNILSYLKGDKEPDGITRFVPGDFRSEEVTQLKNKADIIVTNPPFSLFREFVKWVNPKEKRLLIIGNVNAITYKEIFPLIKDNFLWLGSSIHSGDRPFYVPDNYPLKASGSGVDKNGRKFIRVKGVRWFTNLDHGRRHQPLSLMSMADNIKFSKHKEIRGKSYYHYINYDAIEVPFTDSIPKDYKGIMGVPVTFLDKFNPDQFEIIGCGDYKGTYGSDYLGIKEIGTDWLKKYRSQGGKGHYTANMNSAVYYLPDGTAKPTFKRAYF</sequence>
<evidence type="ECO:0000313" key="2">
    <source>
        <dbReference type="Proteomes" id="UP000601587"/>
    </source>
</evidence>
<evidence type="ECO:0000313" key="1">
    <source>
        <dbReference type="EMBL" id="NRN92503.1"/>
    </source>
</evidence>
<reference evidence="1" key="1">
    <citation type="submission" date="2019-09" db="EMBL/GenBank/DDBJ databases">
        <title>Comparative genomic analysis of Lactobacillus helveticus.</title>
        <authorList>
            <person name="Zhang H."/>
            <person name="Chen Y."/>
            <person name="Zhong Z."/>
        </authorList>
    </citation>
    <scope>NUCLEOTIDE SEQUENCE</scope>
    <source>
        <strain evidence="1">IMAU50013</strain>
    </source>
</reference>
<dbReference type="Proteomes" id="UP000601587">
    <property type="component" value="Unassembled WGS sequence"/>
</dbReference>
<dbReference type="EMBL" id="WCGB01000085">
    <property type="protein sequence ID" value="NRN92503.1"/>
    <property type="molecule type" value="Genomic_DNA"/>
</dbReference>
<dbReference type="InterPro" id="IPR025247">
    <property type="entry name" value="EcoRI-like_methylase"/>
</dbReference>
<proteinExistence type="predicted"/>
<dbReference type="PROSITE" id="PS00092">
    <property type="entry name" value="N6_MTASE"/>
    <property type="match status" value="1"/>
</dbReference>
<dbReference type="AlphaFoldDB" id="A0A9Q5C7J1"/>
<dbReference type="GO" id="GO:0032259">
    <property type="term" value="P:methylation"/>
    <property type="evidence" value="ECO:0007669"/>
    <property type="project" value="InterPro"/>
</dbReference>
<dbReference type="Pfam" id="PF13651">
    <property type="entry name" value="EcoRI_methylase"/>
    <property type="match status" value="1"/>
</dbReference>
<dbReference type="SUPFAM" id="SSF53335">
    <property type="entry name" value="S-adenosyl-L-methionine-dependent methyltransferases"/>
    <property type="match status" value="1"/>
</dbReference>
<evidence type="ECO:0008006" key="3">
    <source>
        <dbReference type="Google" id="ProtNLM"/>
    </source>
</evidence>
<gene>
    <name evidence="1" type="ORF">IMAU50013_02069</name>
</gene>
<organism evidence="1 2">
    <name type="scientific">Lactobacillus helveticus</name>
    <name type="common">Lactobacillus suntoryeus</name>
    <dbReference type="NCBI Taxonomy" id="1587"/>
    <lineage>
        <taxon>Bacteria</taxon>
        <taxon>Bacillati</taxon>
        <taxon>Bacillota</taxon>
        <taxon>Bacilli</taxon>
        <taxon>Lactobacillales</taxon>
        <taxon>Lactobacillaceae</taxon>
        <taxon>Lactobacillus</taxon>
    </lineage>
</organism>
<accession>A0A9Q5C7J1</accession>
<dbReference type="InterPro" id="IPR029063">
    <property type="entry name" value="SAM-dependent_MTases_sf"/>
</dbReference>